<dbReference type="Gramene" id="TVU13825">
    <property type="protein sequence ID" value="TVU13825"/>
    <property type="gene ID" value="EJB05_37256"/>
</dbReference>
<keyword evidence="3" id="KW-1185">Reference proteome</keyword>
<proteinExistence type="predicted"/>
<reference evidence="2 3" key="1">
    <citation type="journal article" date="2019" name="Sci. Rep.">
        <title>A high-quality genome of Eragrostis curvula grass provides insights into Poaceae evolution and supports new strategies to enhance forage quality.</title>
        <authorList>
            <person name="Carballo J."/>
            <person name="Santos B.A.C.M."/>
            <person name="Zappacosta D."/>
            <person name="Garbus I."/>
            <person name="Selva J.P."/>
            <person name="Gallo C.A."/>
            <person name="Diaz A."/>
            <person name="Albertini E."/>
            <person name="Caccamo M."/>
            <person name="Echenique V."/>
        </authorList>
    </citation>
    <scope>NUCLEOTIDE SEQUENCE [LARGE SCALE GENOMIC DNA]</scope>
    <source>
        <strain evidence="3">cv. Victoria</strain>
        <tissue evidence="2">Leaf</tissue>
    </source>
</reference>
<dbReference type="EMBL" id="RWGY01000031">
    <property type="protein sequence ID" value="TVU13825.1"/>
    <property type="molecule type" value="Genomic_DNA"/>
</dbReference>
<name>A0A5J9TRD8_9POAL</name>
<dbReference type="AlphaFoldDB" id="A0A5J9TRD8"/>
<feature type="non-terminal residue" evidence="2">
    <location>
        <position position="1"/>
    </location>
</feature>
<comment type="caution">
    <text evidence="2">The sequence shown here is derived from an EMBL/GenBank/DDBJ whole genome shotgun (WGS) entry which is preliminary data.</text>
</comment>
<organism evidence="2 3">
    <name type="scientific">Eragrostis curvula</name>
    <name type="common">weeping love grass</name>
    <dbReference type="NCBI Taxonomy" id="38414"/>
    <lineage>
        <taxon>Eukaryota</taxon>
        <taxon>Viridiplantae</taxon>
        <taxon>Streptophyta</taxon>
        <taxon>Embryophyta</taxon>
        <taxon>Tracheophyta</taxon>
        <taxon>Spermatophyta</taxon>
        <taxon>Magnoliopsida</taxon>
        <taxon>Liliopsida</taxon>
        <taxon>Poales</taxon>
        <taxon>Poaceae</taxon>
        <taxon>PACMAD clade</taxon>
        <taxon>Chloridoideae</taxon>
        <taxon>Eragrostideae</taxon>
        <taxon>Eragrostidinae</taxon>
        <taxon>Eragrostis</taxon>
    </lineage>
</organism>
<evidence type="ECO:0000313" key="3">
    <source>
        <dbReference type="Proteomes" id="UP000324897"/>
    </source>
</evidence>
<evidence type="ECO:0000256" key="1">
    <source>
        <dbReference type="SAM" id="MobiDB-lite"/>
    </source>
</evidence>
<sequence>MALGPTNGKKPNNHVNVPPGPSPPTILPRSATKKRYTAICPAPRTPRSSYRLQLPLNLQRPSYFSPCSQVFAFSIGAHGFLSIPSLIIDLEHHQQDGAHGIVLTGRQAKAVSHHHLQELLPAVPCKLLLWHYLNGSAANVDYAETGADQARALLLSALKKNAHTAIMILPSYTP</sequence>
<feature type="non-terminal residue" evidence="2">
    <location>
        <position position="174"/>
    </location>
</feature>
<gene>
    <name evidence="2" type="ORF">EJB05_37256</name>
</gene>
<accession>A0A5J9TRD8</accession>
<dbReference type="Proteomes" id="UP000324897">
    <property type="component" value="Unassembled WGS sequence"/>
</dbReference>
<protein>
    <submittedName>
        <fullName evidence="2">Uncharacterized protein</fullName>
    </submittedName>
</protein>
<evidence type="ECO:0000313" key="2">
    <source>
        <dbReference type="EMBL" id="TVU13825.1"/>
    </source>
</evidence>
<feature type="region of interest" description="Disordered" evidence="1">
    <location>
        <begin position="1"/>
        <end position="29"/>
    </location>
</feature>